<reference evidence="1" key="1">
    <citation type="submission" date="2022-08" db="EMBL/GenBank/DDBJ databases">
        <title>Genome Sequence of Lecanicillium fungicola.</title>
        <authorList>
            <person name="Buettner E."/>
        </authorList>
    </citation>
    <scope>NUCLEOTIDE SEQUENCE</scope>
    <source>
        <strain evidence="1">Babe33</strain>
    </source>
</reference>
<sequence>MFACVITTEWVFPIEWICLALLVHLPNATYKNRLSGTFVVDLVAFDDLAIYDELGSNAVKTLQQLLQRKAEVGEACTGKFGMYEALRDHYTEDTSLSNLWTEVHTVPDWVDWEQIERGQKFLYRYALANLVGFALQGFLGENSAASGVVEVLIRTGGFSTKSLRRRLVETFQFLLQVTKNIDAIKPGGEGHITTIRVRLLHSAVRERIMKLVNTRVDYFDVEKFGVPVNTLDSIHSITTFCCNHMWLQLPLMGIYPSKQETADYIALFRWVGYLLATPDEHFATSARAKAAMESMLLHEQKLTDNSTVVAYNFVECVKDLSPFNVSAEFIEAGSRVLNGNELCDSLGFRRPGLLSYASFQGFCWFVRVLALAQRWCPSFDDAVVDFFRKRLHEAILGSQHAAPTMDFKHVPEFGKLTGKEGNDRPAVSYSPFKHTN</sequence>
<accession>A0ACC1NK45</accession>
<proteinExistence type="predicted"/>
<name>A0ACC1NK45_9HYPO</name>
<comment type="caution">
    <text evidence="1">The sequence shown here is derived from an EMBL/GenBank/DDBJ whole genome shotgun (WGS) entry which is preliminary data.</text>
</comment>
<evidence type="ECO:0000313" key="1">
    <source>
        <dbReference type="EMBL" id="KAJ2978896.1"/>
    </source>
</evidence>
<dbReference type="EMBL" id="JANJQO010000333">
    <property type="protein sequence ID" value="KAJ2978896.1"/>
    <property type="molecule type" value="Genomic_DNA"/>
</dbReference>
<gene>
    <name evidence="1" type="ORF">NQ176_g3567</name>
</gene>
<keyword evidence="2" id="KW-1185">Reference proteome</keyword>
<evidence type="ECO:0000313" key="2">
    <source>
        <dbReference type="Proteomes" id="UP001143910"/>
    </source>
</evidence>
<organism evidence="1 2">
    <name type="scientific">Zarea fungicola</name>
    <dbReference type="NCBI Taxonomy" id="93591"/>
    <lineage>
        <taxon>Eukaryota</taxon>
        <taxon>Fungi</taxon>
        <taxon>Dikarya</taxon>
        <taxon>Ascomycota</taxon>
        <taxon>Pezizomycotina</taxon>
        <taxon>Sordariomycetes</taxon>
        <taxon>Hypocreomycetidae</taxon>
        <taxon>Hypocreales</taxon>
        <taxon>Cordycipitaceae</taxon>
        <taxon>Zarea</taxon>
    </lineage>
</organism>
<dbReference type="Proteomes" id="UP001143910">
    <property type="component" value="Unassembled WGS sequence"/>
</dbReference>
<protein>
    <submittedName>
        <fullName evidence="1">Uncharacterized protein</fullName>
    </submittedName>
</protein>